<name>A0A1G2DGP0_9BACT</name>
<reference evidence="1 2" key="1">
    <citation type="journal article" date="2016" name="Nat. Commun.">
        <title>Thousands of microbial genomes shed light on interconnected biogeochemical processes in an aquifer system.</title>
        <authorList>
            <person name="Anantharaman K."/>
            <person name="Brown C.T."/>
            <person name="Hug L.A."/>
            <person name="Sharon I."/>
            <person name="Castelle C.J."/>
            <person name="Probst A.J."/>
            <person name="Thomas B.C."/>
            <person name="Singh A."/>
            <person name="Wilkins M.J."/>
            <person name="Karaoz U."/>
            <person name="Brodie E.L."/>
            <person name="Williams K.H."/>
            <person name="Hubbard S.S."/>
            <person name="Banfield J.F."/>
        </authorList>
    </citation>
    <scope>NUCLEOTIDE SEQUENCE [LARGE SCALE GENOMIC DNA]</scope>
</reference>
<sequence length="284" mass="32361">MGYTPILSLPTPSLFGLYFIEMISVLKRAKFSGIELFLFHYVLKRLEKYQAIARDAQMRLSLHQPWSYGEGALPLNRLLDLVGYLPRDDYTIESLVREGKGELFVAYCDRHAEIAQLEQAGCPVDLAFQTACAWNGAAEERTHRMRYSEFVDHILPTKTPIVFDTFHVIEWRKNKPGGKAFAAYSENQLADELLRAWYEIGAERVVEIHWNDFIVNSTRGGGSDGRACLPGNGALAKGLRVLAQELKRDGWRGPIVPELSPFLIFPYTERKLSAVRERMENFFA</sequence>
<dbReference type="SUPFAM" id="SSF51658">
    <property type="entry name" value="Xylose isomerase-like"/>
    <property type="match status" value="1"/>
</dbReference>
<dbReference type="AlphaFoldDB" id="A0A1G2DGP0"/>
<proteinExistence type="predicted"/>
<dbReference type="STRING" id="1798665.A2942_03035"/>
<organism evidence="1 2">
    <name type="scientific">Candidatus Lloydbacteria bacterium RIFCSPLOWO2_01_FULL_50_20</name>
    <dbReference type="NCBI Taxonomy" id="1798665"/>
    <lineage>
        <taxon>Bacteria</taxon>
        <taxon>Candidatus Lloydiibacteriota</taxon>
    </lineage>
</organism>
<gene>
    <name evidence="1" type="ORF">A2942_03035</name>
</gene>
<evidence type="ECO:0000313" key="2">
    <source>
        <dbReference type="Proteomes" id="UP000178534"/>
    </source>
</evidence>
<dbReference type="Proteomes" id="UP000178534">
    <property type="component" value="Unassembled WGS sequence"/>
</dbReference>
<evidence type="ECO:0008006" key="3">
    <source>
        <dbReference type="Google" id="ProtNLM"/>
    </source>
</evidence>
<dbReference type="EMBL" id="MHLP01000017">
    <property type="protein sequence ID" value="OGZ12844.1"/>
    <property type="molecule type" value="Genomic_DNA"/>
</dbReference>
<evidence type="ECO:0000313" key="1">
    <source>
        <dbReference type="EMBL" id="OGZ12844.1"/>
    </source>
</evidence>
<comment type="caution">
    <text evidence="1">The sequence shown here is derived from an EMBL/GenBank/DDBJ whole genome shotgun (WGS) entry which is preliminary data.</text>
</comment>
<dbReference type="InterPro" id="IPR036237">
    <property type="entry name" value="Xyl_isomerase-like_sf"/>
</dbReference>
<accession>A0A1G2DGP0</accession>
<protein>
    <recommendedName>
        <fullName evidence="3">Xylose isomerase-like TIM barrel domain-containing protein</fullName>
    </recommendedName>
</protein>
<dbReference type="Gene3D" id="3.20.20.150">
    <property type="entry name" value="Divalent-metal-dependent TIM barrel enzymes"/>
    <property type="match status" value="1"/>
</dbReference>